<dbReference type="InterPro" id="IPR018483">
    <property type="entry name" value="Carb_kinase_FGGY_CS"/>
</dbReference>
<dbReference type="NCBIfam" id="TIGR01314">
    <property type="entry name" value="gntK_FGGY"/>
    <property type="match status" value="1"/>
</dbReference>
<keyword evidence="2 4" id="KW-0808">Transferase</keyword>
<dbReference type="InterPro" id="IPR050406">
    <property type="entry name" value="FGGY_Carb_Kinase"/>
</dbReference>
<dbReference type="InterPro" id="IPR006002">
    <property type="entry name" value="Gluconate_kinase"/>
</dbReference>
<protein>
    <submittedName>
        <fullName evidence="7">Gluconokinase</fullName>
    </submittedName>
</protein>
<dbReference type="InterPro" id="IPR043129">
    <property type="entry name" value="ATPase_NBD"/>
</dbReference>
<feature type="domain" description="Carbohydrate kinase FGGY C-terminal" evidence="6">
    <location>
        <begin position="260"/>
        <end position="454"/>
    </location>
</feature>
<dbReference type="PANTHER" id="PTHR43095">
    <property type="entry name" value="SUGAR KINASE"/>
    <property type="match status" value="1"/>
</dbReference>
<dbReference type="PROSITE" id="PS00933">
    <property type="entry name" value="FGGY_KINASES_1"/>
    <property type="match status" value="1"/>
</dbReference>
<dbReference type="Proteomes" id="UP000067683">
    <property type="component" value="Chromosome"/>
</dbReference>
<evidence type="ECO:0000256" key="4">
    <source>
        <dbReference type="RuleBase" id="RU003733"/>
    </source>
</evidence>
<dbReference type="PANTHER" id="PTHR43095:SF2">
    <property type="entry name" value="GLUCONOKINASE"/>
    <property type="match status" value="1"/>
</dbReference>
<keyword evidence="3 4" id="KW-0418">Kinase</keyword>
<evidence type="ECO:0000259" key="5">
    <source>
        <dbReference type="Pfam" id="PF00370"/>
    </source>
</evidence>
<evidence type="ECO:0000313" key="7">
    <source>
        <dbReference type="EMBL" id="ALS74048.1"/>
    </source>
</evidence>
<dbReference type="Pfam" id="PF00370">
    <property type="entry name" value="FGGY_N"/>
    <property type="match status" value="1"/>
</dbReference>
<evidence type="ECO:0000256" key="2">
    <source>
        <dbReference type="ARBA" id="ARBA00022679"/>
    </source>
</evidence>
<proteinExistence type="inferred from homology"/>
<dbReference type="AlphaFoldDB" id="A0A0U2XDH4"/>
<dbReference type="PROSITE" id="PS00445">
    <property type="entry name" value="FGGY_KINASES_2"/>
    <property type="match status" value="1"/>
</dbReference>
<dbReference type="CDD" id="cd07770">
    <property type="entry name" value="ASKHA_NBD_FGGY_GntK"/>
    <property type="match status" value="1"/>
</dbReference>
<dbReference type="Gene3D" id="3.30.420.40">
    <property type="match status" value="2"/>
</dbReference>
<evidence type="ECO:0000256" key="1">
    <source>
        <dbReference type="ARBA" id="ARBA00009156"/>
    </source>
</evidence>
<evidence type="ECO:0000256" key="3">
    <source>
        <dbReference type="ARBA" id="ARBA00022777"/>
    </source>
</evidence>
<sequence length="514" mass="56903">MPEQSYYLGVDIGTTSTKAVLFNKAGQIKDSHTVFYPLHTPNQLTAEQDPEEIFRAVLTAVRETLRKSDISKESLKLLSFSSAMHSLIAVDAQGELLTNSITWADTRSSKHAKHIKENLNGHDIYLRTGTPIHAMSPLAKLLWLQDEKPEICQATAKFISIKSYIFHKFFGEYVEDHSIASATGLFNLEQLDWDQGALDVSCVTAEKLPRLVPTTEQFTGVAPEFAAFMGVREDIPFVIGASDGVLANLGVDAIDPGVIAVTIGTSGAIRTVSPVPKTDPKERTFCYVLTENHWVIGGPVNNGGIILRWLRDEFASSEVETAKRLGIDTYDVLTKIAATVKPGADGLLFHPYLTGERAPLWDANARGSFFGLSIHHQKQHMIRAVLEGIVFNLYTVLLAVEELTGEPARIQASGGFARSELWRQLLADVFDKPVIIPESFESSCLGAVVLGMYATGEIEDFSIVSEMIGSTHTHHPETEASNIYRELLPIYIRLSRLLKEEYESISDFQRKHMN</sequence>
<evidence type="ECO:0000313" key="8">
    <source>
        <dbReference type="Proteomes" id="UP000067683"/>
    </source>
</evidence>
<dbReference type="GO" id="GO:0019521">
    <property type="term" value="P:D-gluconate metabolic process"/>
    <property type="evidence" value="ECO:0007669"/>
    <property type="project" value="InterPro"/>
</dbReference>
<comment type="similarity">
    <text evidence="1 4">Belongs to the FGGY kinase family.</text>
</comment>
<feature type="domain" description="Carbohydrate kinase FGGY N-terminal" evidence="5">
    <location>
        <begin position="6"/>
        <end position="250"/>
    </location>
</feature>
<evidence type="ECO:0000259" key="6">
    <source>
        <dbReference type="Pfam" id="PF02782"/>
    </source>
</evidence>
<accession>A0A0U2XDH4</accession>
<dbReference type="PIRSF" id="PIRSF000538">
    <property type="entry name" value="GlpK"/>
    <property type="match status" value="1"/>
</dbReference>
<gene>
    <name evidence="7" type="ORF">AUC31_01725</name>
</gene>
<dbReference type="GO" id="GO:0046316">
    <property type="term" value="F:gluconokinase activity"/>
    <property type="evidence" value="ECO:0007669"/>
    <property type="project" value="InterPro"/>
</dbReference>
<dbReference type="RefSeq" id="WP_058380756.1">
    <property type="nucleotide sequence ID" value="NZ_CP013659.2"/>
</dbReference>
<dbReference type="SUPFAM" id="SSF53067">
    <property type="entry name" value="Actin-like ATPase domain"/>
    <property type="match status" value="2"/>
</dbReference>
<dbReference type="STRING" id="200991.AUC31_01725"/>
<dbReference type="InterPro" id="IPR000577">
    <property type="entry name" value="Carb_kinase_FGGY"/>
</dbReference>
<organism evidence="7 8">
    <name type="scientific">Planococcus rifietoensis</name>
    <dbReference type="NCBI Taxonomy" id="200991"/>
    <lineage>
        <taxon>Bacteria</taxon>
        <taxon>Bacillati</taxon>
        <taxon>Bacillota</taxon>
        <taxon>Bacilli</taxon>
        <taxon>Bacillales</taxon>
        <taxon>Caryophanaceae</taxon>
        <taxon>Planococcus</taxon>
    </lineage>
</organism>
<name>A0A0U2XDH4_9BACL</name>
<dbReference type="OrthoDB" id="9805576at2"/>
<dbReference type="Pfam" id="PF02782">
    <property type="entry name" value="FGGY_C"/>
    <property type="match status" value="1"/>
</dbReference>
<keyword evidence="8" id="KW-1185">Reference proteome</keyword>
<dbReference type="InterPro" id="IPR018484">
    <property type="entry name" value="FGGY_N"/>
</dbReference>
<dbReference type="EMBL" id="CP013659">
    <property type="protein sequence ID" value="ALS74048.1"/>
    <property type="molecule type" value="Genomic_DNA"/>
</dbReference>
<dbReference type="KEGG" id="prt:AUC31_01725"/>
<reference evidence="7" key="1">
    <citation type="submission" date="2016-01" db="EMBL/GenBank/DDBJ databases">
        <title>Complete genome of Planococcus rifietoensis type strain M8.</title>
        <authorList>
            <person name="See-Too W.S."/>
        </authorList>
    </citation>
    <scope>NUCLEOTIDE SEQUENCE [LARGE SCALE GENOMIC DNA]</scope>
    <source>
        <strain evidence="7">M8</strain>
    </source>
</reference>
<dbReference type="InterPro" id="IPR018485">
    <property type="entry name" value="FGGY_C"/>
</dbReference>